<proteinExistence type="inferred from homology"/>
<dbReference type="PANTHER" id="PTHR11601">
    <property type="entry name" value="CYSTEINE DESULFURYLASE FAMILY MEMBER"/>
    <property type="match status" value="1"/>
</dbReference>
<sequence length="122" mass="13091">MAAKEIYLDNNATTRPLPQVCDAMMRVLGEDFGNASSTHSSGERARKYLTEARDSVAALIGGDSSNLIFTGSGTEANNLVLMSCLVRKNKPSHIVISSVEHSSILKTCDHLLEKGDDVLLLG</sequence>
<evidence type="ECO:0000256" key="2">
    <source>
        <dbReference type="ARBA" id="ARBA00006490"/>
    </source>
</evidence>
<comment type="cofactor">
    <cofactor evidence="1">
        <name>pyridoxal 5'-phosphate</name>
        <dbReference type="ChEBI" id="CHEBI:597326"/>
    </cofactor>
</comment>
<reference evidence="4" key="1">
    <citation type="submission" date="2018-05" db="EMBL/GenBank/DDBJ databases">
        <authorList>
            <person name="Lanie J.A."/>
            <person name="Ng W.-L."/>
            <person name="Kazmierczak K.M."/>
            <person name="Andrzejewski T.M."/>
            <person name="Davidsen T.M."/>
            <person name="Wayne K.J."/>
            <person name="Tettelin H."/>
            <person name="Glass J.I."/>
            <person name="Rusch D."/>
            <person name="Podicherti R."/>
            <person name="Tsui H.-C.T."/>
            <person name="Winkler M.E."/>
        </authorList>
    </citation>
    <scope>NUCLEOTIDE SEQUENCE</scope>
</reference>
<feature type="non-terminal residue" evidence="4">
    <location>
        <position position="122"/>
    </location>
</feature>
<evidence type="ECO:0000256" key="1">
    <source>
        <dbReference type="ARBA" id="ARBA00001933"/>
    </source>
</evidence>
<evidence type="ECO:0000313" key="4">
    <source>
        <dbReference type="EMBL" id="SVE26201.1"/>
    </source>
</evidence>
<dbReference type="PANTHER" id="PTHR11601:SF34">
    <property type="entry name" value="CYSTEINE DESULFURASE"/>
    <property type="match status" value="1"/>
</dbReference>
<gene>
    <name evidence="4" type="ORF">METZ01_LOCUS479055</name>
</gene>
<accession>A0A383C205</accession>
<dbReference type="Pfam" id="PF00266">
    <property type="entry name" value="Aminotran_5"/>
    <property type="match status" value="1"/>
</dbReference>
<dbReference type="InterPro" id="IPR015421">
    <property type="entry name" value="PyrdxlP-dep_Trfase_major"/>
</dbReference>
<evidence type="ECO:0000259" key="3">
    <source>
        <dbReference type="Pfam" id="PF00266"/>
    </source>
</evidence>
<dbReference type="SUPFAM" id="SSF53383">
    <property type="entry name" value="PLP-dependent transferases"/>
    <property type="match status" value="1"/>
</dbReference>
<comment type="similarity">
    <text evidence="2">Belongs to the class-V pyridoxal-phosphate-dependent aminotransferase family. NifS/IscS subfamily.</text>
</comment>
<dbReference type="InterPro" id="IPR015424">
    <property type="entry name" value="PyrdxlP-dep_Trfase"/>
</dbReference>
<feature type="domain" description="Aminotransferase class V" evidence="3">
    <location>
        <begin position="6"/>
        <end position="113"/>
    </location>
</feature>
<dbReference type="Gene3D" id="3.40.640.10">
    <property type="entry name" value="Type I PLP-dependent aspartate aminotransferase-like (Major domain)"/>
    <property type="match status" value="1"/>
</dbReference>
<dbReference type="EMBL" id="UINC01205154">
    <property type="protein sequence ID" value="SVE26201.1"/>
    <property type="molecule type" value="Genomic_DNA"/>
</dbReference>
<name>A0A383C205_9ZZZZ</name>
<organism evidence="4">
    <name type="scientific">marine metagenome</name>
    <dbReference type="NCBI Taxonomy" id="408172"/>
    <lineage>
        <taxon>unclassified sequences</taxon>
        <taxon>metagenomes</taxon>
        <taxon>ecological metagenomes</taxon>
    </lineage>
</organism>
<protein>
    <recommendedName>
        <fullName evidence="3">Aminotransferase class V domain-containing protein</fullName>
    </recommendedName>
</protein>
<dbReference type="AlphaFoldDB" id="A0A383C205"/>
<dbReference type="InterPro" id="IPR000192">
    <property type="entry name" value="Aminotrans_V_dom"/>
</dbReference>